<dbReference type="InterPro" id="IPR036680">
    <property type="entry name" value="SPOR-like_sf"/>
</dbReference>
<dbReference type="AlphaFoldDB" id="A0A0W0TVD1"/>
<dbReference type="Proteomes" id="UP000054773">
    <property type="component" value="Unassembled WGS sequence"/>
</dbReference>
<evidence type="ECO:0000313" key="3">
    <source>
        <dbReference type="Proteomes" id="UP000054773"/>
    </source>
</evidence>
<dbReference type="OrthoDB" id="5653957at2"/>
<dbReference type="RefSeq" id="WP_058525494.1">
    <property type="nucleotide sequence ID" value="NZ_CAAAHY010000001.1"/>
</dbReference>
<dbReference type="PATRIC" id="fig|448.7.peg.330"/>
<dbReference type="Gene3D" id="3.30.70.1070">
    <property type="entry name" value="Sporulation related repeat"/>
    <property type="match status" value="1"/>
</dbReference>
<proteinExistence type="predicted"/>
<gene>
    <name evidence="2" type="ORF">Lery_0314</name>
</gene>
<dbReference type="InterPro" id="IPR007730">
    <property type="entry name" value="SPOR-like_dom"/>
</dbReference>
<sequence>MNRLQRLVISLGAGALCSCTVNDSPDYSQYAAYNYSELQYSQTYDVNPDNYSQYPMTGSGMVTVPESYHVGAYHSPTRAKDRDRNWVSNQNPQGYTIEIANDQKAAKVASKLYRAPKNDRMAEIKYHQNGSTYYKGLYGSYNSYEDAQKALNALPEDLKQGAGIKNWGSVQSNMAD</sequence>
<dbReference type="EMBL" id="LNYA01000003">
    <property type="protein sequence ID" value="KTC99413.1"/>
    <property type="molecule type" value="Genomic_DNA"/>
</dbReference>
<reference evidence="2 3" key="1">
    <citation type="submission" date="2015-11" db="EMBL/GenBank/DDBJ databases">
        <title>Genomic analysis of 38 Legionella species identifies large and diverse effector repertoires.</title>
        <authorList>
            <person name="Burstein D."/>
            <person name="Amaro F."/>
            <person name="Zusman T."/>
            <person name="Lifshitz Z."/>
            <person name="Cohen O."/>
            <person name="Gilbert J.A."/>
            <person name="Pupko T."/>
            <person name="Shuman H.A."/>
            <person name="Segal G."/>
        </authorList>
    </citation>
    <scope>NUCLEOTIDE SEQUENCE [LARGE SCALE GENOMIC DNA]</scope>
    <source>
        <strain evidence="2 3">SE-32A-C8</strain>
    </source>
</reference>
<accession>A0A0W0TVD1</accession>
<dbReference type="PROSITE" id="PS51257">
    <property type="entry name" value="PROKAR_LIPOPROTEIN"/>
    <property type="match status" value="1"/>
</dbReference>
<protein>
    <recommendedName>
        <fullName evidence="1">SPOR domain-containing protein</fullName>
    </recommendedName>
</protein>
<evidence type="ECO:0000259" key="1">
    <source>
        <dbReference type="Pfam" id="PF05036"/>
    </source>
</evidence>
<dbReference type="GO" id="GO:0042834">
    <property type="term" value="F:peptidoglycan binding"/>
    <property type="evidence" value="ECO:0007669"/>
    <property type="project" value="InterPro"/>
</dbReference>
<dbReference type="Pfam" id="PF05036">
    <property type="entry name" value="SPOR"/>
    <property type="match status" value="1"/>
</dbReference>
<evidence type="ECO:0000313" key="2">
    <source>
        <dbReference type="EMBL" id="KTC99413.1"/>
    </source>
</evidence>
<dbReference type="STRING" id="448.Lery_0314"/>
<organism evidence="2 3">
    <name type="scientific">Legionella erythra</name>
    <dbReference type="NCBI Taxonomy" id="448"/>
    <lineage>
        <taxon>Bacteria</taxon>
        <taxon>Pseudomonadati</taxon>
        <taxon>Pseudomonadota</taxon>
        <taxon>Gammaproteobacteria</taxon>
        <taxon>Legionellales</taxon>
        <taxon>Legionellaceae</taxon>
        <taxon>Legionella</taxon>
    </lineage>
</organism>
<comment type="caution">
    <text evidence="2">The sequence shown here is derived from an EMBL/GenBank/DDBJ whole genome shotgun (WGS) entry which is preliminary data.</text>
</comment>
<name>A0A0W0TVD1_LEGER</name>
<feature type="domain" description="SPOR" evidence="1">
    <location>
        <begin position="93"/>
        <end position="158"/>
    </location>
</feature>
<keyword evidence="3" id="KW-1185">Reference proteome</keyword>